<dbReference type="OrthoDB" id="2135495at2759"/>
<reference evidence="2 3" key="1">
    <citation type="submission" date="2016-08" db="EMBL/GenBank/DDBJ databases">
        <title>Genomes of anaerobic fungi encode conserved fungal cellulosomes for biomass hydrolysis.</title>
        <authorList>
            <consortium name="DOE Joint Genome Institute"/>
            <person name="Haitjema C.H."/>
            <person name="Gilmore S.P."/>
            <person name="Henske J.K."/>
            <person name="Solomon K.V."/>
            <person name="De Groot R."/>
            <person name="Kuo A."/>
            <person name="Mondo S.J."/>
            <person name="Salamov A.A."/>
            <person name="Labutti K."/>
            <person name="Zhao Z."/>
            <person name="Chiniquy J."/>
            <person name="Barry K."/>
            <person name="Brewer H.M."/>
            <person name="Purvine S.O."/>
            <person name="Wright A.T."/>
            <person name="Boxma B."/>
            <person name="Van Alen T."/>
            <person name="Hackstein J.H."/>
            <person name="Baker S.E."/>
            <person name="Grigoriev I.V."/>
            <person name="O'Malley M.A."/>
        </authorList>
    </citation>
    <scope>NUCLEOTIDE SEQUENCE [LARGE SCALE GENOMIC DNA]</scope>
    <source>
        <strain evidence="3">finn</strain>
    </source>
</reference>
<feature type="region of interest" description="Disordered" evidence="1">
    <location>
        <begin position="71"/>
        <end position="113"/>
    </location>
</feature>
<accession>A0A1Y1VMU6</accession>
<sequence>MSTLESSSSQGGMKTYLCRHTCGCKLRHSTEFTRSSVSSQGALWYHEHNETLHPKHNLDCEYERFRSTRKIKDGKDKTKDIKHDKARQNNSSTSSINGSSTSNSLQDITTTGGNVNSSNFMPIQPQQNYNNIYPKLLFQQYQKNTIGGKLNIEGMPVVNGHTDVNSRVVTNDSDFSKLQTMANNTSNSMTLYSDDQFKRKASIQEDQNNKRLRVAMEGITYPNQYQFDETQFLKAEIKELQEQIDFLKLQYIEQFLPKDKVDGNNYSNNINLLKRVVPQFLHDIWFKNCKNTTEYQKRIIEILTTIIEFFDPDNNKNNQSPNLANNGNENVQNMMNPGSIMTPDNLNKAPTDEPSPVVDAIMKDPLNHAIPNPVGAVNAVGAVSAVSAVNAVNAVNAINAVSQAIENNHFITNTTLNDDGLSNTNSNTIVANNIESLEGINETAKNATILNIDAPEIVNSAEAKAAELAAVAAAPVIKLDPTNATTAIDLTASLGSIKDDDATATLNNTSIINPIQLTTQMAQAAPAAVKPETNLVGTNALPPTFALHGNEIEVMKK</sequence>
<feature type="compositionally biased region" description="Low complexity" evidence="1">
    <location>
        <begin position="89"/>
        <end position="104"/>
    </location>
</feature>
<organism evidence="2 3">
    <name type="scientific">Piromyces finnis</name>
    <dbReference type="NCBI Taxonomy" id="1754191"/>
    <lineage>
        <taxon>Eukaryota</taxon>
        <taxon>Fungi</taxon>
        <taxon>Fungi incertae sedis</taxon>
        <taxon>Chytridiomycota</taxon>
        <taxon>Chytridiomycota incertae sedis</taxon>
        <taxon>Neocallimastigomycetes</taxon>
        <taxon>Neocallimastigales</taxon>
        <taxon>Neocallimastigaceae</taxon>
        <taxon>Piromyces</taxon>
    </lineage>
</organism>
<protein>
    <submittedName>
        <fullName evidence="2">Uncharacterized protein</fullName>
    </submittedName>
</protein>
<reference evidence="2 3" key="2">
    <citation type="submission" date="2016-08" db="EMBL/GenBank/DDBJ databases">
        <title>Pervasive Adenine N6-methylation of Active Genes in Fungi.</title>
        <authorList>
            <consortium name="DOE Joint Genome Institute"/>
            <person name="Mondo S.J."/>
            <person name="Dannebaum R.O."/>
            <person name="Kuo R.C."/>
            <person name="Labutti K."/>
            <person name="Haridas S."/>
            <person name="Kuo A."/>
            <person name="Salamov A."/>
            <person name="Ahrendt S.R."/>
            <person name="Lipzen A."/>
            <person name="Sullivan W."/>
            <person name="Andreopoulos W.B."/>
            <person name="Clum A."/>
            <person name="Lindquist E."/>
            <person name="Daum C."/>
            <person name="Ramamoorthy G.K."/>
            <person name="Gryganskyi A."/>
            <person name="Culley D."/>
            <person name="Magnuson J.K."/>
            <person name="James T.Y."/>
            <person name="O'Malley M.A."/>
            <person name="Stajich J.E."/>
            <person name="Spatafora J.W."/>
            <person name="Visel A."/>
            <person name="Grigoriev I.V."/>
        </authorList>
    </citation>
    <scope>NUCLEOTIDE SEQUENCE [LARGE SCALE GENOMIC DNA]</scope>
    <source>
        <strain evidence="3">finn</strain>
    </source>
</reference>
<comment type="caution">
    <text evidence="2">The sequence shown here is derived from an EMBL/GenBank/DDBJ whole genome shotgun (WGS) entry which is preliminary data.</text>
</comment>
<keyword evidence="3" id="KW-1185">Reference proteome</keyword>
<dbReference type="Proteomes" id="UP000193719">
    <property type="component" value="Unassembled WGS sequence"/>
</dbReference>
<name>A0A1Y1VMU6_9FUNG</name>
<gene>
    <name evidence="2" type="ORF">BCR36DRAFT_273966</name>
</gene>
<proteinExistence type="predicted"/>
<evidence type="ECO:0000313" key="3">
    <source>
        <dbReference type="Proteomes" id="UP000193719"/>
    </source>
</evidence>
<feature type="compositionally biased region" description="Basic and acidic residues" evidence="1">
    <location>
        <begin position="71"/>
        <end position="87"/>
    </location>
</feature>
<dbReference type="AlphaFoldDB" id="A0A1Y1VMU6"/>
<evidence type="ECO:0000313" key="2">
    <source>
        <dbReference type="EMBL" id="ORX59932.1"/>
    </source>
</evidence>
<dbReference type="EMBL" id="MCFH01000002">
    <property type="protein sequence ID" value="ORX59932.1"/>
    <property type="molecule type" value="Genomic_DNA"/>
</dbReference>
<evidence type="ECO:0000256" key="1">
    <source>
        <dbReference type="SAM" id="MobiDB-lite"/>
    </source>
</evidence>